<dbReference type="EMBL" id="GGEC01074292">
    <property type="protein sequence ID" value="MBX54776.1"/>
    <property type="molecule type" value="Transcribed_RNA"/>
</dbReference>
<protein>
    <submittedName>
        <fullName evidence="2">Uncharacterized protein</fullName>
    </submittedName>
</protein>
<keyword evidence="1" id="KW-0732">Signal</keyword>
<name>A0A2P2PJ80_RHIMU</name>
<feature type="chain" id="PRO_5015174510" evidence="1">
    <location>
        <begin position="18"/>
        <end position="37"/>
    </location>
</feature>
<sequence length="37" mass="4162">MFALLFMLNRPISFCICKWPSVVNGAHLFCLGTEAKC</sequence>
<reference evidence="2" key="1">
    <citation type="submission" date="2018-02" db="EMBL/GenBank/DDBJ databases">
        <title>Rhizophora mucronata_Transcriptome.</title>
        <authorList>
            <person name="Meera S.P."/>
            <person name="Sreeshan A."/>
            <person name="Augustine A."/>
        </authorList>
    </citation>
    <scope>NUCLEOTIDE SEQUENCE</scope>
    <source>
        <tissue evidence="2">Leaf</tissue>
    </source>
</reference>
<feature type="signal peptide" evidence="1">
    <location>
        <begin position="1"/>
        <end position="17"/>
    </location>
</feature>
<evidence type="ECO:0000256" key="1">
    <source>
        <dbReference type="SAM" id="SignalP"/>
    </source>
</evidence>
<accession>A0A2P2PJ80</accession>
<dbReference type="AlphaFoldDB" id="A0A2P2PJ80"/>
<evidence type="ECO:0000313" key="2">
    <source>
        <dbReference type="EMBL" id="MBX54776.1"/>
    </source>
</evidence>
<proteinExistence type="predicted"/>
<organism evidence="2">
    <name type="scientific">Rhizophora mucronata</name>
    <name type="common">Asiatic mangrove</name>
    <dbReference type="NCBI Taxonomy" id="61149"/>
    <lineage>
        <taxon>Eukaryota</taxon>
        <taxon>Viridiplantae</taxon>
        <taxon>Streptophyta</taxon>
        <taxon>Embryophyta</taxon>
        <taxon>Tracheophyta</taxon>
        <taxon>Spermatophyta</taxon>
        <taxon>Magnoliopsida</taxon>
        <taxon>eudicotyledons</taxon>
        <taxon>Gunneridae</taxon>
        <taxon>Pentapetalae</taxon>
        <taxon>rosids</taxon>
        <taxon>fabids</taxon>
        <taxon>Malpighiales</taxon>
        <taxon>Rhizophoraceae</taxon>
        <taxon>Rhizophora</taxon>
    </lineage>
</organism>